<proteinExistence type="predicted"/>
<name>A0ACD1GCY9_9EURO</name>
<keyword evidence="2" id="KW-1185">Reference proteome</keyword>
<protein>
    <submittedName>
        <fullName evidence="1">Uncharacterized protein</fullName>
    </submittedName>
</protein>
<evidence type="ECO:0000313" key="2">
    <source>
        <dbReference type="Proteomes" id="UP000249057"/>
    </source>
</evidence>
<dbReference type="EMBL" id="KZ825333">
    <property type="protein sequence ID" value="RAH46981.1"/>
    <property type="molecule type" value="Genomic_DNA"/>
</dbReference>
<gene>
    <name evidence="1" type="ORF">BO95DRAFT_441651</name>
</gene>
<accession>A0ACD1GCY9</accession>
<sequence length="58" mass="6522">MSRAHCVWVPILTVYIHAVLAYVGTIGCLASYTLFSQQPPKDIEQNVYFAGSARYHCM</sequence>
<reference evidence="1" key="1">
    <citation type="submission" date="2018-02" db="EMBL/GenBank/DDBJ databases">
        <title>The genomes of Aspergillus section Nigri reveals drivers in fungal speciation.</title>
        <authorList>
            <consortium name="DOE Joint Genome Institute"/>
            <person name="Vesth T.C."/>
            <person name="Nybo J."/>
            <person name="Theobald S."/>
            <person name="Brandl J."/>
            <person name="Frisvad J.C."/>
            <person name="Nielsen K.F."/>
            <person name="Lyhne E.K."/>
            <person name="Kogle M.E."/>
            <person name="Kuo A."/>
            <person name="Riley R."/>
            <person name="Clum A."/>
            <person name="Nolan M."/>
            <person name="Lipzen A."/>
            <person name="Salamov A."/>
            <person name="Henrissat B."/>
            <person name="Wiebenga A."/>
            <person name="De vries R.P."/>
            <person name="Grigoriev I.V."/>
            <person name="Mortensen U.H."/>
            <person name="Andersen M.R."/>
            <person name="Baker S.E."/>
        </authorList>
    </citation>
    <scope>NUCLEOTIDE SEQUENCE</scope>
    <source>
        <strain evidence="1">CBS 621.78</strain>
    </source>
</reference>
<evidence type="ECO:0000313" key="1">
    <source>
        <dbReference type="EMBL" id="RAH46981.1"/>
    </source>
</evidence>
<dbReference type="Proteomes" id="UP000249057">
    <property type="component" value="Unassembled WGS sequence"/>
</dbReference>
<organism evidence="1 2">
    <name type="scientific">Aspergillus brunneoviolaceus CBS 621.78</name>
    <dbReference type="NCBI Taxonomy" id="1450534"/>
    <lineage>
        <taxon>Eukaryota</taxon>
        <taxon>Fungi</taxon>
        <taxon>Dikarya</taxon>
        <taxon>Ascomycota</taxon>
        <taxon>Pezizomycotina</taxon>
        <taxon>Eurotiomycetes</taxon>
        <taxon>Eurotiomycetidae</taxon>
        <taxon>Eurotiales</taxon>
        <taxon>Aspergillaceae</taxon>
        <taxon>Aspergillus</taxon>
        <taxon>Aspergillus subgen. Circumdati</taxon>
    </lineage>
</organism>
<feature type="non-terminal residue" evidence="1">
    <location>
        <position position="58"/>
    </location>
</feature>